<organism evidence="4 5">
    <name type="scientific">Candidatus Falkowbacteria bacterium CG23_combo_of_CG06-09_8_20_14_all_49_15</name>
    <dbReference type="NCBI Taxonomy" id="1974572"/>
    <lineage>
        <taxon>Bacteria</taxon>
        <taxon>Candidatus Falkowiibacteriota</taxon>
    </lineage>
</organism>
<keyword evidence="2" id="KW-0472">Membrane</keyword>
<dbReference type="Proteomes" id="UP000230729">
    <property type="component" value="Unassembled WGS sequence"/>
</dbReference>
<feature type="region of interest" description="Disordered" evidence="1">
    <location>
        <begin position="220"/>
        <end position="270"/>
    </location>
</feature>
<evidence type="ECO:0000313" key="5">
    <source>
        <dbReference type="Proteomes" id="UP000230729"/>
    </source>
</evidence>
<evidence type="ECO:0000259" key="3">
    <source>
        <dbReference type="Pfam" id="PF18915"/>
    </source>
</evidence>
<name>A0A2G9ZMC3_9BACT</name>
<feature type="domain" description="DUF5667" evidence="3">
    <location>
        <begin position="88"/>
        <end position="169"/>
    </location>
</feature>
<reference evidence="4 5" key="1">
    <citation type="submission" date="2017-09" db="EMBL/GenBank/DDBJ databases">
        <title>Depth-based differentiation of microbial function through sediment-hosted aquifers and enrichment of novel symbionts in the deep terrestrial subsurface.</title>
        <authorList>
            <person name="Probst A.J."/>
            <person name="Ladd B."/>
            <person name="Jarett J.K."/>
            <person name="Geller-Mcgrath D.E."/>
            <person name="Sieber C.M."/>
            <person name="Emerson J.B."/>
            <person name="Anantharaman K."/>
            <person name="Thomas B.C."/>
            <person name="Malmstrom R."/>
            <person name="Stieglmeier M."/>
            <person name="Klingl A."/>
            <person name="Woyke T."/>
            <person name="Ryan C.M."/>
            <person name="Banfield J.F."/>
        </authorList>
    </citation>
    <scope>NUCLEOTIDE SEQUENCE [LARGE SCALE GENOMIC DNA]</scope>
    <source>
        <strain evidence="4">CG23_combo_of_CG06-09_8_20_14_all_49_15</strain>
    </source>
</reference>
<protein>
    <recommendedName>
        <fullName evidence="3">DUF5667 domain-containing protein</fullName>
    </recommendedName>
</protein>
<evidence type="ECO:0000256" key="1">
    <source>
        <dbReference type="SAM" id="MobiDB-lite"/>
    </source>
</evidence>
<evidence type="ECO:0000313" key="4">
    <source>
        <dbReference type="EMBL" id="PIP33730.1"/>
    </source>
</evidence>
<evidence type="ECO:0000256" key="2">
    <source>
        <dbReference type="SAM" id="Phobius"/>
    </source>
</evidence>
<feature type="compositionally biased region" description="Low complexity" evidence="1">
    <location>
        <begin position="303"/>
        <end position="318"/>
    </location>
</feature>
<feature type="transmembrane region" description="Helical" evidence="2">
    <location>
        <begin position="65"/>
        <end position="86"/>
    </location>
</feature>
<keyword evidence="2" id="KW-0812">Transmembrane</keyword>
<gene>
    <name evidence="4" type="ORF">COX22_02760</name>
</gene>
<dbReference type="InterPro" id="IPR043725">
    <property type="entry name" value="DUF5667"/>
</dbReference>
<feature type="compositionally biased region" description="Low complexity" evidence="1">
    <location>
        <begin position="227"/>
        <end position="248"/>
    </location>
</feature>
<dbReference type="Pfam" id="PF18915">
    <property type="entry name" value="DUF5667"/>
    <property type="match status" value="1"/>
</dbReference>
<feature type="region of interest" description="Disordered" evidence="1">
    <location>
        <begin position="175"/>
        <end position="201"/>
    </location>
</feature>
<feature type="region of interest" description="Disordered" evidence="1">
    <location>
        <begin position="296"/>
        <end position="318"/>
    </location>
</feature>
<sequence>MDEQDIIKKLRNLRQTSPDRLWREKSRSMILSQIAGTAADEPVGGLFFFLNFITRRTFAVFSQPAAVALTVLVFVLGGSVFSLWAAKGSIPGDSLYIAKIINEKAKLAFTFDEKEKAKLNLSFAGNRAKEMGQVRQNEQAAPTGGQEDKIEKLSVNFQEEIKAVKSRLNKIVLKPKIAQPEKPDNSADPVQSVGGQPADSNEPEELVQVFGANVEKSERGLQVAGGPASAPAQSPPASADSQPSEQASNTPAVADQSAPEAGDPQTILAEAEKLFLEQDYEATISKLEEINALIENGQGEVNGESAAASGSSTSESAE</sequence>
<comment type="caution">
    <text evidence="4">The sequence shown here is derived from an EMBL/GenBank/DDBJ whole genome shotgun (WGS) entry which is preliminary data.</text>
</comment>
<dbReference type="EMBL" id="PCSD01000065">
    <property type="protein sequence ID" value="PIP33730.1"/>
    <property type="molecule type" value="Genomic_DNA"/>
</dbReference>
<dbReference type="AlphaFoldDB" id="A0A2G9ZMC3"/>
<accession>A0A2G9ZMC3</accession>
<proteinExistence type="predicted"/>
<keyword evidence="2" id="KW-1133">Transmembrane helix</keyword>